<dbReference type="AlphaFoldDB" id="A0ABD5IJ33"/>
<organism evidence="1 2">
    <name type="scientific">Serratia marcescens</name>
    <dbReference type="NCBI Taxonomy" id="615"/>
    <lineage>
        <taxon>Bacteria</taxon>
        <taxon>Pseudomonadati</taxon>
        <taxon>Pseudomonadota</taxon>
        <taxon>Gammaproteobacteria</taxon>
        <taxon>Enterobacterales</taxon>
        <taxon>Yersiniaceae</taxon>
        <taxon>Serratia</taxon>
    </lineage>
</organism>
<sequence length="55" mass="6063">MSDITKGIIRLSDTVAGEIGRLCRTFAVKTSEKGIGGQQNGRWREKFAGRLLKLV</sequence>
<dbReference type="EMBL" id="JAXABG010000011">
    <property type="protein sequence ID" value="MDX7084085.1"/>
    <property type="molecule type" value="Genomic_DNA"/>
</dbReference>
<dbReference type="RefSeq" id="WP_183907072.1">
    <property type="nucleotide sequence ID" value="NZ_CAMIRQ010000002.1"/>
</dbReference>
<evidence type="ECO:0000313" key="1">
    <source>
        <dbReference type="EMBL" id="MDX7084085.1"/>
    </source>
</evidence>
<name>A0ABD5IJ33_SERMA</name>
<proteinExistence type="predicted"/>
<evidence type="ECO:0000313" key="2">
    <source>
        <dbReference type="Proteomes" id="UP001275057"/>
    </source>
</evidence>
<comment type="caution">
    <text evidence="1">The sequence shown here is derived from an EMBL/GenBank/DDBJ whole genome shotgun (WGS) entry which is preliminary data.</text>
</comment>
<accession>A0ABD5IJ33</accession>
<dbReference type="Proteomes" id="UP001275057">
    <property type="component" value="Unassembled WGS sequence"/>
</dbReference>
<protein>
    <submittedName>
        <fullName evidence="1">Uncharacterized protein</fullName>
    </submittedName>
</protein>
<dbReference type="GeneID" id="98190376"/>
<reference evidence="1 2" key="1">
    <citation type="submission" date="2023-11" db="EMBL/GenBank/DDBJ databases">
        <title>Detection of rare carbapenemases in Enterobacterales - comparison of two colorimetric and two CIM-based carbapenemase assays.</title>
        <authorList>
            <person name="Schaffarczyk L."/>
            <person name="Noster J."/>
            <person name="Stelzer Y."/>
            <person name="Sattler J."/>
            <person name="Gatermann S."/>
            <person name="Hamprecht A."/>
        </authorList>
    </citation>
    <scope>NUCLEOTIDE SEQUENCE [LARGE SCALE GENOMIC DNA]</scope>
    <source>
        <strain evidence="1 2">CIM-Carb-136</strain>
    </source>
</reference>
<gene>
    <name evidence="1" type="ORF">SJ435_16950</name>
</gene>